<proteinExistence type="predicted"/>
<dbReference type="OrthoDB" id="9803459at2"/>
<organism evidence="3 4">
    <name type="scientific">Vineibacter terrae</name>
    <dbReference type="NCBI Taxonomy" id="2586908"/>
    <lineage>
        <taxon>Bacteria</taxon>
        <taxon>Pseudomonadati</taxon>
        <taxon>Pseudomonadota</taxon>
        <taxon>Alphaproteobacteria</taxon>
        <taxon>Hyphomicrobiales</taxon>
        <taxon>Vineibacter</taxon>
    </lineage>
</organism>
<dbReference type="AlphaFoldDB" id="A0A5C8P954"/>
<evidence type="ECO:0000313" key="4">
    <source>
        <dbReference type="Proteomes" id="UP000321638"/>
    </source>
</evidence>
<evidence type="ECO:0000256" key="1">
    <source>
        <dbReference type="SAM" id="MobiDB-lite"/>
    </source>
</evidence>
<dbReference type="GO" id="GO:0005524">
    <property type="term" value="F:ATP binding"/>
    <property type="evidence" value="ECO:0007669"/>
    <property type="project" value="InterPro"/>
</dbReference>
<evidence type="ECO:0000259" key="2">
    <source>
        <dbReference type="Pfam" id="PF04851"/>
    </source>
</evidence>
<dbReference type="InterPro" id="IPR027417">
    <property type="entry name" value="P-loop_NTPase"/>
</dbReference>
<feature type="domain" description="Helicase/UvrB N-terminal" evidence="2">
    <location>
        <begin position="194"/>
        <end position="239"/>
    </location>
</feature>
<dbReference type="Pfam" id="PF04851">
    <property type="entry name" value="ResIII"/>
    <property type="match status" value="1"/>
</dbReference>
<keyword evidence="4" id="KW-1185">Reference proteome</keyword>
<dbReference type="Gene3D" id="3.40.50.300">
    <property type="entry name" value="P-loop containing nucleotide triphosphate hydrolases"/>
    <property type="match status" value="1"/>
</dbReference>
<gene>
    <name evidence="3" type="ORF">FHP25_35775</name>
</gene>
<feature type="region of interest" description="Disordered" evidence="1">
    <location>
        <begin position="1"/>
        <end position="56"/>
    </location>
</feature>
<dbReference type="Proteomes" id="UP000321638">
    <property type="component" value="Unassembled WGS sequence"/>
</dbReference>
<dbReference type="GO" id="GO:0003677">
    <property type="term" value="F:DNA binding"/>
    <property type="evidence" value="ECO:0007669"/>
    <property type="project" value="InterPro"/>
</dbReference>
<dbReference type="InterPro" id="IPR006935">
    <property type="entry name" value="Helicase/UvrB_N"/>
</dbReference>
<dbReference type="SUPFAM" id="SSF52540">
    <property type="entry name" value="P-loop containing nucleoside triphosphate hydrolases"/>
    <property type="match status" value="1"/>
</dbReference>
<accession>A0A5C8P954</accession>
<protein>
    <recommendedName>
        <fullName evidence="2">Helicase/UvrB N-terminal domain-containing protein</fullName>
    </recommendedName>
</protein>
<reference evidence="3 4" key="1">
    <citation type="submission" date="2019-06" db="EMBL/GenBank/DDBJ databases">
        <title>New taxonomy in bacterial strain CC-CFT640, isolated from vineyard.</title>
        <authorList>
            <person name="Lin S.-Y."/>
            <person name="Tsai C.-F."/>
            <person name="Young C.-C."/>
        </authorList>
    </citation>
    <scope>NUCLEOTIDE SEQUENCE [LARGE SCALE GENOMIC DNA]</scope>
    <source>
        <strain evidence="3 4">CC-CFT640</strain>
    </source>
</reference>
<sequence length="306" mass="34459">MDSPPARFLYQGSDLETRTKNEQPPGRRVQAKADQPEDDRHRQQATGRRPHPAHPIGARTIEVATLVLAAMQKARADVRDSGVGDPFALRRLLDLDGDVDLRVFESGTISFHPKSWIFHFHSSPGIAIVGSSNLSATALRTGVEWNYRVVDPSMTAGWRDVLKGFEELFFHARVRELSHSWIDSYAERRSIGHLRNFAPDAFDYIIVDEFHHAAARTYRNLIEHFTPKFMLSLTATPDRTDGSADVASHRIGHSLTKSYKMLLLRAMLRADEFPGSLHIDQLVTSLESVAGRNPHYRADLSARDSQ</sequence>
<dbReference type="RefSeq" id="WP_147851806.1">
    <property type="nucleotide sequence ID" value="NZ_VDUZ01000064.1"/>
</dbReference>
<comment type="caution">
    <text evidence="3">The sequence shown here is derived from an EMBL/GenBank/DDBJ whole genome shotgun (WGS) entry which is preliminary data.</text>
</comment>
<name>A0A5C8P954_9HYPH</name>
<evidence type="ECO:0000313" key="3">
    <source>
        <dbReference type="EMBL" id="TXL70194.1"/>
    </source>
</evidence>
<dbReference type="GO" id="GO:0016787">
    <property type="term" value="F:hydrolase activity"/>
    <property type="evidence" value="ECO:0007669"/>
    <property type="project" value="InterPro"/>
</dbReference>
<dbReference type="EMBL" id="VDUZ01000064">
    <property type="protein sequence ID" value="TXL70194.1"/>
    <property type="molecule type" value="Genomic_DNA"/>
</dbReference>